<dbReference type="Gene3D" id="3.40.190.10">
    <property type="entry name" value="Periplasmic binding protein-like II"/>
    <property type="match status" value="3"/>
</dbReference>
<name>A0AAD9KP87_RIDPI</name>
<dbReference type="Proteomes" id="UP001209878">
    <property type="component" value="Unassembled WGS sequence"/>
</dbReference>
<evidence type="ECO:0000256" key="9">
    <source>
        <dbReference type="ARBA" id="ARBA00023180"/>
    </source>
</evidence>
<dbReference type="PANTHER" id="PTHR42643">
    <property type="entry name" value="IONOTROPIC RECEPTOR 20A-RELATED"/>
    <property type="match status" value="1"/>
</dbReference>
<evidence type="ECO:0000256" key="8">
    <source>
        <dbReference type="ARBA" id="ARBA00023170"/>
    </source>
</evidence>
<evidence type="ECO:0000256" key="6">
    <source>
        <dbReference type="ARBA" id="ARBA00023065"/>
    </source>
</evidence>
<keyword evidence="5 13" id="KW-1133">Transmembrane helix</keyword>
<evidence type="ECO:0000256" key="12">
    <source>
        <dbReference type="SAM" id="MobiDB-lite"/>
    </source>
</evidence>
<gene>
    <name evidence="16" type="ORF">NP493_763g00002</name>
</gene>
<dbReference type="InterPro" id="IPR001320">
    <property type="entry name" value="Iontro_rcpt_C"/>
</dbReference>
<keyword evidence="2" id="KW-0813">Transport</keyword>
<dbReference type="GO" id="GO:0005886">
    <property type="term" value="C:plasma membrane"/>
    <property type="evidence" value="ECO:0007669"/>
    <property type="project" value="UniProtKB-SubCell"/>
</dbReference>
<evidence type="ECO:0000259" key="15">
    <source>
        <dbReference type="SMART" id="SM00918"/>
    </source>
</evidence>
<dbReference type="SUPFAM" id="SSF53850">
    <property type="entry name" value="Periplasmic binding protein-like II"/>
    <property type="match status" value="1"/>
</dbReference>
<dbReference type="PANTHER" id="PTHR42643:SF24">
    <property type="entry name" value="IONOTROPIC RECEPTOR 60A"/>
    <property type="match status" value="1"/>
</dbReference>
<dbReference type="GO" id="GO:0015276">
    <property type="term" value="F:ligand-gated monoatomic ion channel activity"/>
    <property type="evidence" value="ECO:0007669"/>
    <property type="project" value="InterPro"/>
</dbReference>
<proteinExistence type="predicted"/>
<dbReference type="InterPro" id="IPR052192">
    <property type="entry name" value="Insect_Ionotropic_Sensory_Rcpt"/>
</dbReference>
<dbReference type="SUPFAM" id="SSF81324">
    <property type="entry name" value="Voltage-gated potassium channels"/>
    <property type="match status" value="1"/>
</dbReference>
<dbReference type="SMART" id="SM00079">
    <property type="entry name" value="PBPe"/>
    <property type="match status" value="1"/>
</dbReference>
<evidence type="ECO:0000313" key="17">
    <source>
        <dbReference type="Proteomes" id="UP001209878"/>
    </source>
</evidence>
<sequence length="457" mass="50686">MDKYPPFVTWSNGSFSGLCIELLKALATALNFSYDLSEVPDGKFGIIDERRVWNGMIGMVHRKDADIAAAALTITADRETVVDFSFPFWEEPSGVLIRRPAEGSEVLKLLKPLQWSVWVTVILLFLLASCVMYAYTVCTNHLSTRQRDRTMTSFRNCLWYSFSALVNQGVKPPATSAGRLVASSLSVVSVVLYAAFTGNMIAILAVEKRTLPFSSLEEMVQQMDYTWGTEDGITQLMLFQTAKGGVYKEIWNGMTSHSGSTVNGSEAGFRKTTTENYGFIGDKTYLSSYAAAHCDLTLLPVEFNKVGFGLAFPEGWPYTEYFNDVILKLLRGGLVNKWKKQHWPKSQCQLTDTRAFHRTFTLADMLGNFCLVFIGVSVAFGVLLFECGRRALATPSVCRANGPRSDGHMCRDTQAPKSKEQTPAVSRRPHIALVSLNRLPLGCVTSPRIKSSDFTGV</sequence>
<dbReference type="EMBL" id="JAODUO010000760">
    <property type="protein sequence ID" value="KAK2174976.1"/>
    <property type="molecule type" value="Genomic_DNA"/>
</dbReference>
<reference evidence="16" key="1">
    <citation type="journal article" date="2023" name="Mol. Biol. Evol.">
        <title>Third-Generation Sequencing Reveals the Adaptive Role of the Epigenome in Three Deep-Sea Polychaetes.</title>
        <authorList>
            <person name="Perez M."/>
            <person name="Aroh O."/>
            <person name="Sun Y."/>
            <person name="Lan Y."/>
            <person name="Juniper S.K."/>
            <person name="Young C.R."/>
            <person name="Angers B."/>
            <person name="Qian P.Y."/>
        </authorList>
    </citation>
    <scope>NUCLEOTIDE SEQUENCE</scope>
    <source>
        <strain evidence="16">R07B-5</strain>
    </source>
</reference>
<organism evidence="16 17">
    <name type="scientific">Ridgeia piscesae</name>
    <name type="common">Tubeworm</name>
    <dbReference type="NCBI Taxonomy" id="27915"/>
    <lineage>
        <taxon>Eukaryota</taxon>
        <taxon>Metazoa</taxon>
        <taxon>Spiralia</taxon>
        <taxon>Lophotrochozoa</taxon>
        <taxon>Annelida</taxon>
        <taxon>Polychaeta</taxon>
        <taxon>Sedentaria</taxon>
        <taxon>Canalipalpata</taxon>
        <taxon>Sabellida</taxon>
        <taxon>Siboglinidae</taxon>
        <taxon>Ridgeia</taxon>
    </lineage>
</organism>
<dbReference type="GO" id="GO:0050906">
    <property type="term" value="P:detection of stimulus involved in sensory perception"/>
    <property type="evidence" value="ECO:0007669"/>
    <property type="project" value="UniProtKB-ARBA"/>
</dbReference>
<comment type="caution">
    <text evidence="16">The sequence shown here is derived from an EMBL/GenBank/DDBJ whole genome shotgun (WGS) entry which is preliminary data.</text>
</comment>
<evidence type="ECO:0000256" key="1">
    <source>
        <dbReference type="ARBA" id="ARBA00004651"/>
    </source>
</evidence>
<feature type="region of interest" description="Disordered" evidence="12">
    <location>
        <begin position="405"/>
        <end position="424"/>
    </location>
</feature>
<dbReference type="InterPro" id="IPR019594">
    <property type="entry name" value="Glu/Gly-bd"/>
</dbReference>
<comment type="subcellular location">
    <subcellularLocation>
        <location evidence="1">Cell membrane</location>
        <topology evidence="1">Multi-pass membrane protein</topology>
    </subcellularLocation>
</comment>
<evidence type="ECO:0000256" key="10">
    <source>
        <dbReference type="ARBA" id="ARBA00023286"/>
    </source>
</evidence>
<keyword evidence="8" id="KW-0675">Receptor</keyword>
<feature type="transmembrane region" description="Helical" evidence="13">
    <location>
        <begin position="115"/>
        <end position="136"/>
    </location>
</feature>
<keyword evidence="6" id="KW-0406">Ion transport</keyword>
<evidence type="ECO:0000313" key="16">
    <source>
        <dbReference type="EMBL" id="KAK2174976.1"/>
    </source>
</evidence>
<keyword evidence="10" id="KW-1071">Ligand-gated ion channel</keyword>
<feature type="transmembrane region" description="Helical" evidence="13">
    <location>
        <begin position="366"/>
        <end position="385"/>
    </location>
</feature>
<protein>
    <submittedName>
        <fullName evidence="16">Uncharacterized protein</fullName>
    </submittedName>
</protein>
<keyword evidence="11" id="KW-0407">Ion channel</keyword>
<feature type="domain" description="Ionotropic glutamate receptor C-terminal" evidence="14">
    <location>
        <begin position="2"/>
        <end position="345"/>
    </location>
</feature>
<dbReference type="Pfam" id="PF00060">
    <property type="entry name" value="Lig_chan"/>
    <property type="match status" value="1"/>
</dbReference>
<evidence type="ECO:0000256" key="13">
    <source>
        <dbReference type="SAM" id="Phobius"/>
    </source>
</evidence>
<keyword evidence="4 13" id="KW-0812">Transmembrane</keyword>
<keyword evidence="9" id="KW-0325">Glycoprotein</keyword>
<dbReference type="AlphaFoldDB" id="A0AAD9KP87"/>
<evidence type="ECO:0000256" key="3">
    <source>
        <dbReference type="ARBA" id="ARBA00022475"/>
    </source>
</evidence>
<feature type="domain" description="Ionotropic glutamate receptor L-glutamate and glycine-binding" evidence="15">
    <location>
        <begin position="6"/>
        <end position="62"/>
    </location>
</feature>
<evidence type="ECO:0000256" key="4">
    <source>
        <dbReference type="ARBA" id="ARBA00022692"/>
    </source>
</evidence>
<evidence type="ECO:0000256" key="11">
    <source>
        <dbReference type="ARBA" id="ARBA00023303"/>
    </source>
</evidence>
<accession>A0AAD9KP87</accession>
<keyword evidence="7 13" id="KW-0472">Membrane</keyword>
<keyword evidence="17" id="KW-1185">Reference proteome</keyword>
<evidence type="ECO:0000259" key="14">
    <source>
        <dbReference type="SMART" id="SM00079"/>
    </source>
</evidence>
<dbReference type="SMART" id="SM00918">
    <property type="entry name" value="Lig_chan-Glu_bd"/>
    <property type="match status" value="1"/>
</dbReference>
<dbReference type="FunFam" id="3.40.190.10:FF:000024">
    <property type="entry name" value="Glutamate receptor, ionotropic, delta 1"/>
    <property type="match status" value="1"/>
</dbReference>
<keyword evidence="3" id="KW-1003">Cell membrane</keyword>
<dbReference type="Pfam" id="PF10613">
    <property type="entry name" value="Lig_chan-Glu_bd"/>
    <property type="match status" value="1"/>
</dbReference>
<evidence type="ECO:0000256" key="2">
    <source>
        <dbReference type="ARBA" id="ARBA00022448"/>
    </source>
</evidence>
<evidence type="ECO:0000256" key="5">
    <source>
        <dbReference type="ARBA" id="ARBA00022989"/>
    </source>
</evidence>
<evidence type="ECO:0000256" key="7">
    <source>
        <dbReference type="ARBA" id="ARBA00023136"/>
    </source>
</evidence>
<feature type="transmembrane region" description="Helical" evidence="13">
    <location>
        <begin position="180"/>
        <end position="206"/>
    </location>
</feature>